<dbReference type="InterPro" id="IPR036962">
    <property type="entry name" value="Glyco_hydro_3_N_sf"/>
</dbReference>
<evidence type="ECO:0000256" key="6">
    <source>
        <dbReference type="SAM" id="SignalP"/>
    </source>
</evidence>
<dbReference type="InterPro" id="IPR011658">
    <property type="entry name" value="PA14_dom"/>
</dbReference>
<dbReference type="Pfam" id="PF01915">
    <property type="entry name" value="Glyco_hydro_3_C"/>
    <property type="match status" value="1"/>
</dbReference>
<dbReference type="PANTHER" id="PTHR42715:SF10">
    <property type="entry name" value="BETA-GLUCOSIDASE"/>
    <property type="match status" value="1"/>
</dbReference>
<dbReference type="SUPFAM" id="SSF52279">
    <property type="entry name" value="Beta-D-glucan exohydrolase, C-terminal domain"/>
    <property type="match status" value="1"/>
</dbReference>
<dbReference type="SMART" id="SM00758">
    <property type="entry name" value="PA14"/>
    <property type="match status" value="1"/>
</dbReference>
<dbReference type="GO" id="GO:0008422">
    <property type="term" value="F:beta-glucosidase activity"/>
    <property type="evidence" value="ECO:0007669"/>
    <property type="project" value="TreeGrafter"/>
</dbReference>
<keyword evidence="3" id="KW-0119">Carbohydrate metabolism</keyword>
<dbReference type="InterPro" id="IPR017853">
    <property type="entry name" value="GH"/>
</dbReference>
<feature type="region of interest" description="Disordered" evidence="5">
    <location>
        <begin position="440"/>
        <end position="466"/>
    </location>
</feature>
<dbReference type="InterPro" id="IPR001764">
    <property type="entry name" value="Glyco_hydro_3_N"/>
</dbReference>
<evidence type="ECO:0000313" key="9">
    <source>
        <dbReference type="Proteomes" id="UP000069697"/>
    </source>
</evidence>
<dbReference type="PROSITE" id="PS51820">
    <property type="entry name" value="PA14"/>
    <property type="match status" value="1"/>
</dbReference>
<protein>
    <submittedName>
        <fullName evidence="8">Beta-glucosidase B</fullName>
    </submittedName>
</protein>
<dbReference type="InterPro" id="IPR026891">
    <property type="entry name" value="Fn3-like"/>
</dbReference>
<dbReference type="EMBL" id="BCNV01000007">
    <property type="protein sequence ID" value="GAS85167.1"/>
    <property type="molecule type" value="Genomic_DNA"/>
</dbReference>
<comment type="similarity">
    <text evidence="1 4">Belongs to the glycosyl hydrolase 3 family.</text>
</comment>
<dbReference type="Gene3D" id="2.60.120.260">
    <property type="entry name" value="Galactose-binding domain-like"/>
    <property type="match status" value="1"/>
</dbReference>
<dbReference type="InterPro" id="IPR019800">
    <property type="entry name" value="Glyco_hydro_3_AS"/>
</dbReference>
<dbReference type="Gene3D" id="3.20.20.300">
    <property type="entry name" value="Glycoside hydrolase, family 3, N-terminal domain"/>
    <property type="match status" value="1"/>
</dbReference>
<dbReference type="SUPFAM" id="SSF51445">
    <property type="entry name" value="(Trans)glycosidases"/>
    <property type="match status" value="1"/>
</dbReference>
<keyword evidence="6" id="KW-0732">Signal</keyword>
<feature type="signal peptide" evidence="6">
    <location>
        <begin position="1"/>
        <end position="31"/>
    </location>
</feature>
<reference evidence="9" key="2">
    <citation type="submission" date="2016-01" db="EMBL/GenBank/DDBJ databases">
        <title>Draft Genome Sequence of Paenibacillus amylolyticus Heshi-A3 that Was Isolated from Fermented Rice Bran with Aging Salted Mackerel, Which Was Named Heshiko as Traditional Fermented Seafood in Japan.</title>
        <authorList>
            <person name="Akuzawa S."/>
            <person name="Nakagawa J."/>
            <person name="Kanekatsu T."/>
            <person name="Kubota E."/>
            <person name="Ohtake R."/>
            <person name="Suzuki T."/>
            <person name="Kanesaki Y."/>
        </authorList>
    </citation>
    <scope>NUCLEOTIDE SEQUENCE [LARGE SCALE GENOMIC DNA]</scope>
    <source>
        <strain evidence="9">Heshi-A3</strain>
    </source>
</reference>
<gene>
    <name evidence="8" type="ORF">PAHA3_5288</name>
</gene>
<dbReference type="Gene3D" id="2.60.40.10">
    <property type="entry name" value="Immunoglobulins"/>
    <property type="match status" value="1"/>
</dbReference>
<dbReference type="InterPro" id="IPR036881">
    <property type="entry name" value="Glyco_hydro_3_C_sf"/>
</dbReference>
<feature type="domain" description="PA14" evidence="7">
    <location>
        <begin position="469"/>
        <end position="625"/>
    </location>
</feature>
<comment type="caution">
    <text evidence="8">The sequence shown here is derived from an EMBL/GenBank/DDBJ whole genome shotgun (WGS) entry which is preliminary data.</text>
</comment>
<keyword evidence="4" id="KW-0326">Glycosidase</keyword>
<evidence type="ECO:0000256" key="1">
    <source>
        <dbReference type="ARBA" id="ARBA00005336"/>
    </source>
</evidence>
<evidence type="ECO:0000256" key="2">
    <source>
        <dbReference type="ARBA" id="ARBA00022801"/>
    </source>
</evidence>
<evidence type="ECO:0000313" key="8">
    <source>
        <dbReference type="EMBL" id="GAS85167.1"/>
    </source>
</evidence>
<dbReference type="FunFam" id="2.60.40.10:FF:000495">
    <property type="entry name" value="Periplasmic beta-glucosidase"/>
    <property type="match status" value="1"/>
</dbReference>
<organism evidence="8 9">
    <name type="scientific">Paenibacillus amylolyticus</name>
    <dbReference type="NCBI Taxonomy" id="1451"/>
    <lineage>
        <taxon>Bacteria</taxon>
        <taxon>Bacillati</taxon>
        <taxon>Bacillota</taxon>
        <taxon>Bacilli</taxon>
        <taxon>Bacillales</taxon>
        <taxon>Paenibacillaceae</taxon>
        <taxon>Paenibacillus</taxon>
    </lineage>
</organism>
<dbReference type="PROSITE" id="PS00775">
    <property type="entry name" value="GLYCOSYL_HYDROL_F3"/>
    <property type="match status" value="1"/>
</dbReference>
<evidence type="ECO:0000256" key="5">
    <source>
        <dbReference type="SAM" id="MobiDB-lite"/>
    </source>
</evidence>
<dbReference type="InterPro" id="IPR002772">
    <property type="entry name" value="Glyco_hydro_3_C"/>
</dbReference>
<dbReference type="Pfam" id="PF00933">
    <property type="entry name" value="Glyco_hydro_3"/>
    <property type="match status" value="1"/>
</dbReference>
<dbReference type="InterPro" id="IPR050288">
    <property type="entry name" value="Cellulose_deg_GH3"/>
</dbReference>
<dbReference type="Proteomes" id="UP000069697">
    <property type="component" value="Unassembled WGS sequence"/>
</dbReference>
<dbReference type="PANTHER" id="PTHR42715">
    <property type="entry name" value="BETA-GLUCOSIDASE"/>
    <property type="match status" value="1"/>
</dbReference>
<evidence type="ECO:0000256" key="3">
    <source>
        <dbReference type="ARBA" id="ARBA00023277"/>
    </source>
</evidence>
<dbReference type="Gene3D" id="3.40.50.1700">
    <property type="entry name" value="Glycoside hydrolase family 3 C-terminal domain"/>
    <property type="match status" value="1"/>
</dbReference>
<name>A0A100VSA3_PAEAM</name>
<sequence>MNRRLNLIFLKRWFMLLIIVAVAAMPLHAFAAEAESGANRPWMNKSLSAEERTELLLKEMTLEEKVGFVTGKVNNYYGFYNDGLERLGIPALQMADGPAGVRVANPDVQDKKSTALPAPIALAASWDTDLAKKYGDLIGQEAHDTTHNVVLGPGLDIARTPWGSRNFESLGEDPLLASGMGAAYVNGIQSNPVIATAKHYILNNQETERFTTNATASERAIQEVYARPFQAMVEKADLGSAMCSFNQVNGTYACENKEMLTDVLRDQFGFEGFVMSDYGANFSTAKSANAGLDLETPGEPYGKWGDKLLEAVNNGEVSEQTIDEKVRRILLQMFDKGLFDNPVTNTQINAKKDGKQAREIAEESMVLLQNNDNTLPLSKKNVKSIAVIGPDADNASAAGGGSSLVNPTYTVSPLQGIRNRAGNGVDVKYAAGTDPISAGDAFNGPSAVPSTLLSPGDAQESERDYGTDRAEYGLRAEYWTNTDMEGNPSLVRTDHQVNMNLGFYNYEGFNAQSSKLPVTPTKFNAKMSARWTGAITVPQTGEYKLSLTSLGSAKLYVDDELLVDNQGETLSTTKKEITFKEGESHNIRIEYRTDFPVQTNHDMGAQVRFGWEAPEDAVDIKMQKAVDLAKKSDVAVVVTRTYDSEGYVDRSDLELPNNQEQLIRKVAAANPKTIVVQMSGRAVEMDSWQKEVPSIVQAWYAGQEQGNAVARVLFGDVNPSGKLPVTFPSDDSQTPVSTAEQFPGVNGVGNYSEGIFVGYKGYDKEGMTPAFAFGHGLSYTNFNYRNLHVKNTGKGDKETVEVSLNLRNTGKVAGAEVVQVYVGNLPTKVETPEKQLAGWAKVDLKAGKQQRVNIQLDRSALSYWDEASHEWVMPKSEVQVYVGSASDDIRLTGSVNIGSKSGK</sequence>
<dbReference type="Pfam" id="PF14310">
    <property type="entry name" value="Fn3-like"/>
    <property type="match status" value="1"/>
</dbReference>
<proteinExistence type="inferred from homology"/>
<dbReference type="InterPro" id="IPR013783">
    <property type="entry name" value="Ig-like_fold"/>
</dbReference>
<dbReference type="SMART" id="SM01217">
    <property type="entry name" value="Fn3_like"/>
    <property type="match status" value="1"/>
</dbReference>
<evidence type="ECO:0000259" key="7">
    <source>
        <dbReference type="PROSITE" id="PS51820"/>
    </source>
</evidence>
<reference evidence="8 9" key="1">
    <citation type="journal article" date="2016" name="Genome Announc.">
        <title>Draft Genome Sequence of Paenibacillus amylolyticus Heshi-A3, Isolated from Fermented Rice Bran in a Japanese Fermented Seafood Dish.</title>
        <authorList>
            <person name="Akuzawa S."/>
            <person name="Nagaoka J."/>
            <person name="Kanekatsu M."/>
            <person name="Kubota E."/>
            <person name="Ohtake R."/>
            <person name="Suzuki T."/>
            <person name="Kanesaki Y."/>
        </authorList>
    </citation>
    <scope>NUCLEOTIDE SEQUENCE [LARGE SCALE GENOMIC DNA]</scope>
    <source>
        <strain evidence="8 9">Heshi-A3</strain>
    </source>
</reference>
<dbReference type="PRINTS" id="PR00133">
    <property type="entry name" value="GLHYDRLASE3"/>
</dbReference>
<evidence type="ECO:0000256" key="4">
    <source>
        <dbReference type="RuleBase" id="RU361161"/>
    </source>
</evidence>
<accession>A0A100VSA3</accession>
<dbReference type="Pfam" id="PF07691">
    <property type="entry name" value="PA14"/>
    <property type="match status" value="1"/>
</dbReference>
<feature type="chain" id="PRO_5007089531" evidence="6">
    <location>
        <begin position="32"/>
        <end position="903"/>
    </location>
</feature>
<dbReference type="GO" id="GO:0009251">
    <property type="term" value="P:glucan catabolic process"/>
    <property type="evidence" value="ECO:0007669"/>
    <property type="project" value="TreeGrafter"/>
</dbReference>
<dbReference type="InterPro" id="IPR037524">
    <property type="entry name" value="PA14/GLEYA"/>
</dbReference>
<keyword evidence="2 4" id="KW-0378">Hydrolase</keyword>
<dbReference type="AlphaFoldDB" id="A0A100VSA3"/>
<dbReference type="RefSeq" id="WP_062837520.1">
    <property type="nucleotide sequence ID" value="NZ_BCNV01000007.1"/>
</dbReference>